<dbReference type="GO" id="GO:0008483">
    <property type="term" value="F:transaminase activity"/>
    <property type="evidence" value="ECO:0007669"/>
    <property type="project" value="UniProtKB-KW"/>
</dbReference>
<organism evidence="6 7">
    <name type="scientific">Acer negundo</name>
    <name type="common">Box elder</name>
    <dbReference type="NCBI Taxonomy" id="4023"/>
    <lineage>
        <taxon>Eukaryota</taxon>
        <taxon>Viridiplantae</taxon>
        <taxon>Streptophyta</taxon>
        <taxon>Embryophyta</taxon>
        <taxon>Tracheophyta</taxon>
        <taxon>Spermatophyta</taxon>
        <taxon>Magnoliopsida</taxon>
        <taxon>eudicotyledons</taxon>
        <taxon>Gunneridae</taxon>
        <taxon>Pentapetalae</taxon>
        <taxon>rosids</taxon>
        <taxon>malvids</taxon>
        <taxon>Sapindales</taxon>
        <taxon>Sapindaceae</taxon>
        <taxon>Hippocastanoideae</taxon>
        <taxon>Acereae</taxon>
        <taxon>Acer</taxon>
    </lineage>
</organism>
<gene>
    <name evidence="6" type="ORF">LWI28_005279</name>
</gene>
<dbReference type="InterPro" id="IPR015422">
    <property type="entry name" value="PyrdxlP-dep_Trfase_small"/>
</dbReference>
<feature type="transmembrane region" description="Helical" evidence="5">
    <location>
        <begin position="94"/>
        <end position="113"/>
    </location>
</feature>
<accession>A0AAD5IXM1</accession>
<evidence type="ECO:0000256" key="4">
    <source>
        <dbReference type="ARBA" id="ARBA00022898"/>
    </source>
</evidence>
<feature type="transmembrane region" description="Helical" evidence="5">
    <location>
        <begin position="71"/>
        <end position="88"/>
    </location>
</feature>
<evidence type="ECO:0000313" key="6">
    <source>
        <dbReference type="EMBL" id="KAI9180484.1"/>
    </source>
</evidence>
<keyword evidence="7" id="KW-1185">Reference proteome</keyword>
<dbReference type="AlphaFoldDB" id="A0AAD5IXM1"/>
<evidence type="ECO:0000313" key="7">
    <source>
        <dbReference type="Proteomes" id="UP001064489"/>
    </source>
</evidence>
<reference evidence="6" key="1">
    <citation type="journal article" date="2022" name="Plant J.">
        <title>Strategies of tolerance reflected in two North American maple genomes.</title>
        <authorList>
            <person name="McEvoy S.L."/>
            <person name="Sezen U.U."/>
            <person name="Trouern-Trend A."/>
            <person name="McMahon S.M."/>
            <person name="Schaberg P.G."/>
            <person name="Yang J."/>
            <person name="Wegrzyn J.L."/>
            <person name="Swenson N.G."/>
        </authorList>
    </citation>
    <scope>NUCLEOTIDE SEQUENCE</scope>
    <source>
        <strain evidence="6">91603</strain>
    </source>
</reference>
<comment type="cofactor">
    <cofactor evidence="1">
        <name>pyridoxal 5'-phosphate</name>
        <dbReference type="ChEBI" id="CHEBI:597326"/>
    </cofactor>
</comment>
<reference evidence="6" key="2">
    <citation type="submission" date="2023-02" db="EMBL/GenBank/DDBJ databases">
        <authorList>
            <person name="Swenson N.G."/>
            <person name="Wegrzyn J.L."/>
            <person name="Mcevoy S.L."/>
        </authorList>
    </citation>
    <scope>NUCLEOTIDE SEQUENCE</scope>
    <source>
        <strain evidence="6">91603</strain>
        <tissue evidence="6">Leaf</tissue>
    </source>
</reference>
<dbReference type="PANTHER" id="PTHR43144">
    <property type="entry name" value="AMINOTRANSFERASE"/>
    <property type="match status" value="1"/>
</dbReference>
<dbReference type="Gene3D" id="3.90.1150.10">
    <property type="entry name" value="Aspartate Aminotransferase, domain 1"/>
    <property type="match status" value="1"/>
</dbReference>
<dbReference type="Proteomes" id="UP001064489">
    <property type="component" value="Chromosome 4"/>
</dbReference>
<comment type="caution">
    <text evidence="6">The sequence shown here is derived from an EMBL/GenBank/DDBJ whole genome shotgun (WGS) entry which is preliminary data.</text>
</comment>
<keyword evidence="4" id="KW-0663">Pyridoxal phosphate</keyword>
<protein>
    <submittedName>
        <fullName evidence="6">Uncharacterized protein</fullName>
    </submittedName>
</protein>
<evidence type="ECO:0000256" key="3">
    <source>
        <dbReference type="ARBA" id="ARBA00022679"/>
    </source>
</evidence>
<keyword evidence="5" id="KW-0812">Transmembrane</keyword>
<evidence type="ECO:0000256" key="5">
    <source>
        <dbReference type="SAM" id="Phobius"/>
    </source>
</evidence>
<sequence length="160" mass="18041">MTKVSRNANLAKLQAGYLFPEIARRKAEHMLEYLDARVISLGIGDTIEPIPEVITSAIAKRRYYQLSKNRICCYVPYLFAMLLPWSLVTDWGAILISVTLILLFGEIIPQSVCSRYGLAIGAIGAIDVIEELLQGCGCGLTFLTCSAYRRFNHFSHFIWY</sequence>
<proteinExistence type="predicted"/>
<keyword evidence="5" id="KW-1133">Transmembrane helix</keyword>
<evidence type="ECO:0000256" key="2">
    <source>
        <dbReference type="ARBA" id="ARBA00022576"/>
    </source>
</evidence>
<dbReference type="InterPro" id="IPR019942">
    <property type="entry name" value="DapL/ALD1"/>
</dbReference>
<keyword evidence="2" id="KW-0032">Aminotransferase</keyword>
<name>A0AAD5IXM1_ACENE</name>
<dbReference type="EMBL" id="JAJSOW010000101">
    <property type="protein sequence ID" value="KAI9180484.1"/>
    <property type="molecule type" value="Genomic_DNA"/>
</dbReference>
<evidence type="ECO:0000256" key="1">
    <source>
        <dbReference type="ARBA" id="ARBA00001933"/>
    </source>
</evidence>
<keyword evidence="5" id="KW-0472">Membrane</keyword>
<keyword evidence="3" id="KW-0808">Transferase</keyword>